<feature type="region of interest" description="Disordered" evidence="1">
    <location>
        <begin position="1"/>
        <end position="26"/>
    </location>
</feature>
<comment type="caution">
    <text evidence="3">The sequence shown here is derived from an EMBL/GenBank/DDBJ whole genome shotgun (WGS) entry which is preliminary data.</text>
</comment>
<feature type="domain" description="Heterokaryon incompatibility" evidence="2">
    <location>
        <begin position="71"/>
        <end position="221"/>
    </location>
</feature>
<protein>
    <submittedName>
        <fullName evidence="3">Heterokaryon incompatibility protein-domain-containing protein</fullName>
    </submittedName>
</protein>
<sequence>MPKAHKIQLRRRWEGESNRQASHIAANPPAYSPLDLHGRQIRILRLLPATSLNDPIHCALYTAYLHDRPNYEALSYAWGDPAVRQEIFVNGRATKVTVNLVAALRRLRRRRCDRHLWADALCINQADTTEKSHQVNLMKEIYSSTTRALLWLGDFARPRSNPSSAAMTSKDVGLAFDFLKRLAADGCSDLDENLAELTLAIDGLDRLVNLPWWKRIWTVQEAVLPKQAVIVCGTKQLPLSTLLAAGLNSKMNNIVVDDCIYINDFWNVSSPIRYLRNSSGAPGLAAFALSTFRDRKASDPRDNVFALLGLGSSIVADYSLPSEQVFVRCVRTLIADSGGLVPLLRLPEPELNRSPTLPTWVPDFRVHVSLGGRTGDQIS</sequence>
<feature type="compositionally biased region" description="Basic residues" evidence="1">
    <location>
        <begin position="1"/>
        <end position="10"/>
    </location>
</feature>
<name>A0AA40BZU6_9PEZI</name>
<dbReference type="Pfam" id="PF06985">
    <property type="entry name" value="HET"/>
    <property type="match status" value="1"/>
</dbReference>
<evidence type="ECO:0000313" key="4">
    <source>
        <dbReference type="Proteomes" id="UP001175000"/>
    </source>
</evidence>
<accession>A0AA40BZU6</accession>
<gene>
    <name evidence="3" type="ORF">B0T14DRAFT_519368</name>
</gene>
<evidence type="ECO:0000313" key="3">
    <source>
        <dbReference type="EMBL" id="KAK0619478.1"/>
    </source>
</evidence>
<organism evidence="3 4">
    <name type="scientific">Immersiella caudata</name>
    <dbReference type="NCBI Taxonomy" id="314043"/>
    <lineage>
        <taxon>Eukaryota</taxon>
        <taxon>Fungi</taxon>
        <taxon>Dikarya</taxon>
        <taxon>Ascomycota</taxon>
        <taxon>Pezizomycotina</taxon>
        <taxon>Sordariomycetes</taxon>
        <taxon>Sordariomycetidae</taxon>
        <taxon>Sordariales</taxon>
        <taxon>Lasiosphaeriaceae</taxon>
        <taxon>Immersiella</taxon>
    </lineage>
</organism>
<dbReference type="PANTHER" id="PTHR24148">
    <property type="entry name" value="ANKYRIN REPEAT DOMAIN-CONTAINING PROTEIN 39 HOMOLOG-RELATED"/>
    <property type="match status" value="1"/>
</dbReference>
<reference evidence="3" key="1">
    <citation type="submission" date="2023-06" db="EMBL/GenBank/DDBJ databases">
        <title>Genome-scale phylogeny and comparative genomics of the fungal order Sordariales.</title>
        <authorList>
            <consortium name="Lawrence Berkeley National Laboratory"/>
            <person name="Hensen N."/>
            <person name="Bonometti L."/>
            <person name="Westerberg I."/>
            <person name="Brannstrom I.O."/>
            <person name="Guillou S."/>
            <person name="Cros-Aarteil S."/>
            <person name="Calhoun S."/>
            <person name="Haridas S."/>
            <person name="Kuo A."/>
            <person name="Mondo S."/>
            <person name="Pangilinan J."/>
            <person name="Riley R."/>
            <person name="Labutti K."/>
            <person name="Andreopoulos B."/>
            <person name="Lipzen A."/>
            <person name="Chen C."/>
            <person name="Yanf M."/>
            <person name="Daum C."/>
            <person name="Ng V."/>
            <person name="Clum A."/>
            <person name="Steindorff A."/>
            <person name="Ohm R."/>
            <person name="Martin F."/>
            <person name="Silar P."/>
            <person name="Natvig D."/>
            <person name="Lalanne C."/>
            <person name="Gautier V."/>
            <person name="Ament-Velasquez S.L."/>
            <person name="Kruys A."/>
            <person name="Hutchinson M.I."/>
            <person name="Powell A.J."/>
            <person name="Barry K."/>
            <person name="Miller A.N."/>
            <person name="Grigoriev I.V."/>
            <person name="Debuchy R."/>
            <person name="Gladieux P."/>
            <person name="Thoren M.H."/>
            <person name="Johannesson H."/>
        </authorList>
    </citation>
    <scope>NUCLEOTIDE SEQUENCE</scope>
    <source>
        <strain evidence="3">CBS 606.72</strain>
    </source>
</reference>
<dbReference type="EMBL" id="JAULSU010000004">
    <property type="protein sequence ID" value="KAK0619478.1"/>
    <property type="molecule type" value="Genomic_DNA"/>
</dbReference>
<evidence type="ECO:0000259" key="2">
    <source>
        <dbReference type="Pfam" id="PF06985"/>
    </source>
</evidence>
<dbReference type="AlphaFoldDB" id="A0AA40BZU6"/>
<evidence type="ECO:0000256" key="1">
    <source>
        <dbReference type="SAM" id="MobiDB-lite"/>
    </source>
</evidence>
<dbReference type="PANTHER" id="PTHR24148:SF73">
    <property type="entry name" value="HET DOMAIN PROTEIN (AFU_ORTHOLOGUE AFUA_8G01020)"/>
    <property type="match status" value="1"/>
</dbReference>
<dbReference type="InterPro" id="IPR052895">
    <property type="entry name" value="HetReg/Transcr_Mod"/>
</dbReference>
<proteinExistence type="predicted"/>
<dbReference type="InterPro" id="IPR010730">
    <property type="entry name" value="HET"/>
</dbReference>
<keyword evidence="4" id="KW-1185">Reference proteome</keyword>
<dbReference type="Proteomes" id="UP001175000">
    <property type="component" value="Unassembled WGS sequence"/>
</dbReference>